<dbReference type="EMBL" id="JAFEKC020000009">
    <property type="protein sequence ID" value="KAK0512903.1"/>
    <property type="molecule type" value="Genomic_DNA"/>
</dbReference>
<evidence type="ECO:0000313" key="1">
    <source>
        <dbReference type="EMBL" id="KAK0512903.1"/>
    </source>
</evidence>
<evidence type="ECO:0008006" key="3">
    <source>
        <dbReference type="Google" id="ProtNLM"/>
    </source>
</evidence>
<sequence length="555" mass="64032">MRAATITSSSLLLGLPPAIRRQIYLETALYGYAGNIPFERRDFYTLLFVCRTIYAELSHIIYSENSIIVQQFSREEGFRAVRNLTTVSTSALRSLTVHLNGALCCLDGCCGWSMGTYNNTACLKRGRKESHDKSCPMDKKVLEDWLRAMEYVTANVKPFSLELYLISDVHDHETALQIVRPIIEFAKFKRCVIRLCHDRNPALERLAEATAIRAIGGQQPSGSNPRHLSFLDLPREIRNQILQYTDLVTPMKEVMWNPKDGYCVCYCISTWDEMAESAFGTTSAISHSFKFRNCWANEPLGCFCRRFHAVSSSFSMCRCWSPPTSLFLVCHEVLDAARMIFFSNNRFIITSSNGPTAIAETTPERLEASVFLRDVVPFTSLRWLRSVELVFPPFEDDYLRATEPAYSNWLQTIDYMKSELNIPKMELHMHMADPETYGNTLVEGRAYRPKFTKEQSMTVIVMYVRLLNTFSPLLGFKRFTMHLALPWGWDQTGYHRPSRTHQLFEAHEKKRVHVQEFLGRRFLGEQSDPVSRDSNRESNSQWEELTWTKYEVCLS</sequence>
<keyword evidence="2" id="KW-1185">Reference proteome</keyword>
<dbReference type="Proteomes" id="UP001166286">
    <property type="component" value="Unassembled WGS sequence"/>
</dbReference>
<proteinExistence type="predicted"/>
<reference evidence="1" key="1">
    <citation type="submission" date="2023-03" db="EMBL/GenBank/DDBJ databases">
        <title>Complete genome of Cladonia borealis.</title>
        <authorList>
            <person name="Park H."/>
        </authorList>
    </citation>
    <scope>NUCLEOTIDE SEQUENCE</scope>
    <source>
        <strain evidence="1">ANT050790</strain>
    </source>
</reference>
<dbReference type="InterPro" id="IPR038883">
    <property type="entry name" value="AN11006-like"/>
</dbReference>
<name>A0AA39R3Y9_9LECA</name>
<protein>
    <recommendedName>
        <fullName evidence="3">F-box domain-containing protein</fullName>
    </recommendedName>
</protein>
<dbReference type="PANTHER" id="PTHR42085">
    <property type="entry name" value="F-BOX DOMAIN-CONTAINING PROTEIN"/>
    <property type="match status" value="1"/>
</dbReference>
<accession>A0AA39R3Y9</accession>
<comment type="caution">
    <text evidence="1">The sequence shown here is derived from an EMBL/GenBank/DDBJ whole genome shotgun (WGS) entry which is preliminary data.</text>
</comment>
<evidence type="ECO:0000313" key="2">
    <source>
        <dbReference type="Proteomes" id="UP001166286"/>
    </source>
</evidence>
<organism evidence="1 2">
    <name type="scientific">Cladonia borealis</name>
    <dbReference type="NCBI Taxonomy" id="184061"/>
    <lineage>
        <taxon>Eukaryota</taxon>
        <taxon>Fungi</taxon>
        <taxon>Dikarya</taxon>
        <taxon>Ascomycota</taxon>
        <taxon>Pezizomycotina</taxon>
        <taxon>Lecanoromycetes</taxon>
        <taxon>OSLEUM clade</taxon>
        <taxon>Lecanoromycetidae</taxon>
        <taxon>Lecanorales</taxon>
        <taxon>Lecanorineae</taxon>
        <taxon>Cladoniaceae</taxon>
        <taxon>Cladonia</taxon>
    </lineage>
</organism>
<gene>
    <name evidence="1" type="ORF">JMJ35_004920</name>
</gene>
<dbReference type="PANTHER" id="PTHR42085:SF6">
    <property type="entry name" value="F-BOX DOMAIN-CONTAINING PROTEIN"/>
    <property type="match status" value="1"/>
</dbReference>
<dbReference type="AlphaFoldDB" id="A0AA39R3Y9"/>